<proteinExistence type="predicted"/>
<dbReference type="KEGG" id="ldn:H9L06_01295"/>
<feature type="transmembrane region" description="Helical" evidence="1">
    <location>
        <begin position="176"/>
        <end position="201"/>
    </location>
</feature>
<evidence type="ECO:0000256" key="1">
    <source>
        <dbReference type="SAM" id="Phobius"/>
    </source>
</evidence>
<keyword evidence="1" id="KW-0472">Membrane</keyword>
<organism evidence="2 3">
    <name type="scientific">Leucobacter denitrificans</name>
    <dbReference type="NCBI Taxonomy" id="683042"/>
    <lineage>
        <taxon>Bacteria</taxon>
        <taxon>Bacillati</taxon>
        <taxon>Actinomycetota</taxon>
        <taxon>Actinomycetes</taxon>
        <taxon>Micrococcales</taxon>
        <taxon>Microbacteriaceae</taxon>
        <taxon>Leucobacter</taxon>
    </lineage>
</organism>
<dbReference type="EMBL" id="CP060716">
    <property type="protein sequence ID" value="QNN63043.1"/>
    <property type="molecule type" value="Genomic_DNA"/>
</dbReference>
<dbReference type="AlphaFoldDB" id="A0A7G9S5B8"/>
<keyword evidence="1" id="KW-1133">Transmembrane helix</keyword>
<name>A0A7G9S5B8_9MICO</name>
<reference evidence="2 3" key="1">
    <citation type="submission" date="2020-08" db="EMBL/GenBank/DDBJ databases">
        <title>Genome sequence of Leucobacter denitrificans KACC 14055T.</title>
        <authorList>
            <person name="Hyun D.-W."/>
            <person name="Bae J.-W."/>
        </authorList>
    </citation>
    <scope>NUCLEOTIDE SEQUENCE [LARGE SCALE GENOMIC DNA]</scope>
    <source>
        <strain evidence="2 3">KACC 14055</strain>
    </source>
</reference>
<accession>A0A7G9S5B8</accession>
<keyword evidence="3" id="KW-1185">Reference proteome</keyword>
<evidence type="ECO:0000313" key="3">
    <source>
        <dbReference type="Proteomes" id="UP000515934"/>
    </source>
</evidence>
<dbReference type="Proteomes" id="UP000515934">
    <property type="component" value="Chromosome"/>
</dbReference>
<protein>
    <submittedName>
        <fullName evidence="2">ABC transporter permease subunit</fullName>
    </submittedName>
</protein>
<gene>
    <name evidence="2" type="ORF">H9L06_01295</name>
</gene>
<feature type="transmembrane region" description="Helical" evidence="1">
    <location>
        <begin position="261"/>
        <end position="283"/>
    </location>
</feature>
<feature type="transmembrane region" description="Helical" evidence="1">
    <location>
        <begin position="208"/>
        <end position="230"/>
    </location>
</feature>
<sequence>MTTATYTPQATRSSYAGTGMTPRLSFTGVLASERIKLTSLRSFRITLLLTVLGGLGMSFLSALAFSSQYEYMGVPASQMPAETLQNHLLGVATFPAVFLALIFGVLGVFAISSEYSSGMILSSLAAVPARTPLYFAKIVVLACISGITALALMAAGLGIALVFLPESAAELTSSVVISGVLGSSVYLVLLALLGFGVAAVLRSTAGGISVVVGLTFVLPVVMQFLTLTNWEWVITVSNYLPMTLGSILGSGTVEVPDMPSYWVALLAMAIWAIVPTVFGHLLLKSRDAK</sequence>
<feature type="transmembrane region" description="Helical" evidence="1">
    <location>
        <begin position="45"/>
        <end position="67"/>
    </location>
</feature>
<feature type="transmembrane region" description="Helical" evidence="1">
    <location>
        <begin position="133"/>
        <end position="164"/>
    </location>
</feature>
<keyword evidence="1" id="KW-0812">Transmembrane</keyword>
<dbReference type="RefSeq" id="WP_187555511.1">
    <property type="nucleotide sequence ID" value="NZ_CP060716.1"/>
</dbReference>
<evidence type="ECO:0000313" key="2">
    <source>
        <dbReference type="EMBL" id="QNN63043.1"/>
    </source>
</evidence>
<feature type="transmembrane region" description="Helical" evidence="1">
    <location>
        <begin position="87"/>
        <end position="112"/>
    </location>
</feature>